<name>A0A813EH01_POLGL</name>
<gene>
    <name evidence="2" type="ORF">PGLA1383_LOCUS16187</name>
</gene>
<dbReference type="Pfam" id="PF01501">
    <property type="entry name" value="Glyco_transf_8"/>
    <property type="match status" value="1"/>
</dbReference>
<accession>A0A813EH01</accession>
<sequence length="247" mass="26694">MASLDGGRTAGGLSSRCKAAVASAARGVWKRFGRRLRSDDAPRWLRISSPCQGSVLGWASPALPWEESGGDSGCLLPSGSWAGFCSCCKRPLSLVLDDSGPQAKRPRHASQEPERSSTEQSSAGKFAYVVCIWGQNPEYILGAMVLAHSLRSTGTGHDLVALHTNDVPQEAVQLLGRSGWTTTEVEYVEACGNLYQERCIKGRFADVFTKLRLFSLVEYEKVLLLDADLLVCSSIDQLFDLPAPAAM</sequence>
<evidence type="ECO:0000256" key="1">
    <source>
        <dbReference type="SAM" id="MobiDB-lite"/>
    </source>
</evidence>
<evidence type="ECO:0008006" key="4">
    <source>
        <dbReference type="Google" id="ProtNLM"/>
    </source>
</evidence>
<comment type="caution">
    <text evidence="2">The sequence shown here is derived from an EMBL/GenBank/DDBJ whole genome shotgun (WGS) entry which is preliminary data.</text>
</comment>
<dbReference type="AlphaFoldDB" id="A0A813EH01"/>
<dbReference type="Gene3D" id="3.90.550.10">
    <property type="entry name" value="Spore Coat Polysaccharide Biosynthesis Protein SpsA, Chain A"/>
    <property type="match status" value="1"/>
</dbReference>
<keyword evidence="3" id="KW-1185">Reference proteome</keyword>
<dbReference type="PANTHER" id="PTHR11183">
    <property type="entry name" value="GLYCOGENIN SUBFAMILY MEMBER"/>
    <property type="match status" value="1"/>
</dbReference>
<evidence type="ECO:0000313" key="2">
    <source>
        <dbReference type="EMBL" id="CAE8597754.1"/>
    </source>
</evidence>
<protein>
    <recommendedName>
        <fullName evidence="4">Hexosyltransferase</fullName>
    </recommendedName>
</protein>
<proteinExistence type="predicted"/>
<dbReference type="InterPro" id="IPR050587">
    <property type="entry name" value="GNT1/Glycosyltrans_8"/>
</dbReference>
<dbReference type="InterPro" id="IPR002495">
    <property type="entry name" value="Glyco_trans_8"/>
</dbReference>
<dbReference type="OrthoDB" id="2014201at2759"/>
<dbReference type="InterPro" id="IPR029044">
    <property type="entry name" value="Nucleotide-diphossugar_trans"/>
</dbReference>
<dbReference type="SUPFAM" id="SSF53448">
    <property type="entry name" value="Nucleotide-diphospho-sugar transferases"/>
    <property type="match status" value="1"/>
</dbReference>
<organism evidence="2 3">
    <name type="scientific">Polarella glacialis</name>
    <name type="common">Dinoflagellate</name>
    <dbReference type="NCBI Taxonomy" id="89957"/>
    <lineage>
        <taxon>Eukaryota</taxon>
        <taxon>Sar</taxon>
        <taxon>Alveolata</taxon>
        <taxon>Dinophyceae</taxon>
        <taxon>Suessiales</taxon>
        <taxon>Suessiaceae</taxon>
        <taxon>Polarella</taxon>
    </lineage>
</organism>
<feature type="region of interest" description="Disordered" evidence="1">
    <location>
        <begin position="99"/>
        <end position="120"/>
    </location>
</feature>
<dbReference type="GO" id="GO:0016757">
    <property type="term" value="F:glycosyltransferase activity"/>
    <property type="evidence" value="ECO:0007669"/>
    <property type="project" value="InterPro"/>
</dbReference>
<dbReference type="EMBL" id="CAJNNV010009736">
    <property type="protein sequence ID" value="CAE8597754.1"/>
    <property type="molecule type" value="Genomic_DNA"/>
</dbReference>
<dbReference type="Proteomes" id="UP000654075">
    <property type="component" value="Unassembled WGS sequence"/>
</dbReference>
<feature type="non-terminal residue" evidence="2">
    <location>
        <position position="1"/>
    </location>
</feature>
<evidence type="ECO:0000313" key="3">
    <source>
        <dbReference type="Proteomes" id="UP000654075"/>
    </source>
</evidence>
<reference evidence="2" key="1">
    <citation type="submission" date="2021-02" db="EMBL/GenBank/DDBJ databases">
        <authorList>
            <person name="Dougan E. K."/>
            <person name="Rhodes N."/>
            <person name="Thang M."/>
            <person name="Chan C."/>
        </authorList>
    </citation>
    <scope>NUCLEOTIDE SEQUENCE</scope>
</reference>